<evidence type="ECO:0000259" key="1">
    <source>
        <dbReference type="Pfam" id="PF03713"/>
    </source>
</evidence>
<dbReference type="Gene3D" id="1.20.1260.10">
    <property type="match status" value="1"/>
</dbReference>
<dbReference type="EMBL" id="JACKSJ010000026">
    <property type="protein sequence ID" value="MCV7169095.1"/>
    <property type="molecule type" value="Genomic_DNA"/>
</dbReference>
<dbReference type="InterPro" id="IPR005183">
    <property type="entry name" value="DUF305_CopM-like"/>
</dbReference>
<keyword evidence="3" id="KW-1185">Reference proteome</keyword>
<evidence type="ECO:0000313" key="2">
    <source>
        <dbReference type="EMBL" id="MCV7169095.1"/>
    </source>
</evidence>
<dbReference type="PANTHER" id="PTHR36933:SF1">
    <property type="entry name" value="SLL0788 PROTEIN"/>
    <property type="match status" value="1"/>
</dbReference>
<dbReference type="Proteomes" id="UP001140293">
    <property type="component" value="Unassembled WGS sequence"/>
</dbReference>
<dbReference type="RefSeq" id="WP_264011283.1">
    <property type="nucleotide sequence ID" value="NZ_JACKSJ010000026.1"/>
</dbReference>
<dbReference type="InterPro" id="IPR012347">
    <property type="entry name" value="Ferritin-like"/>
</dbReference>
<organism evidence="2 3">
    <name type="scientific">[Mycobacterium] manitobense</name>
    <dbReference type="NCBI Taxonomy" id="190147"/>
    <lineage>
        <taxon>Bacteria</taxon>
        <taxon>Bacillati</taxon>
        <taxon>Actinomycetota</taxon>
        <taxon>Actinomycetes</taxon>
        <taxon>Mycobacteriales</taxon>
        <taxon>Mycobacteriaceae</taxon>
        <taxon>Mycolicibacterium</taxon>
    </lineage>
</organism>
<dbReference type="PANTHER" id="PTHR36933">
    <property type="entry name" value="SLL0788 PROTEIN"/>
    <property type="match status" value="1"/>
</dbReference>
<reference evidence="2" key="2">
    <citation type="journal article" date="2022" name="BMC Genomics">
        <title>Comparative genome analysis of mycobacteria focusing on tRNA and non-coding RNA.</title>
        <authorList>
            <person name="Behra P.R.K."/>
            <person name="Pettersson B.M.F."/>
            <person name="Ramesh M."/>
            <person name="Das S."/>
            <person name="Dasgupta S."/>
            <person name="Kirsebom L.A."/>
        </authorList>
    </citation>
    <scope>NUCLEOTIDE SEQUENCE</scope>
    <source>
        <strain evidence="2">DSM 44615</strain>
    </source>
</reference>
<proteinExistence type="predicted"/>
<accession>A0A9X3BLN8</accession>
<sequence length="206" mass="22282">MTRRVVVRIVALLAAAALGGAIVLAYRQPPPRPVLMTAVDIGFAQDMSAHHQQAVTMSDMLVGDVGPDVRALAEQIRFTQLTEIGQMTGWLQLVDAPPAATTPMAWMGHDGHDHPGDAPTAMPGMASPVELTRLQRSTGRDNEVLFLQLMVRHHQGGIDMASYVVRQTATDPVRRAAAVMINEQAQDIQVMTTLLAHRDGAPLPYP</sequence>
<evidence type="ECO:0000313" key="3">
    <source>
        <dbReference type="Proteomes" id="UP001140293"/>
    </source>
</evidence>
<feature type="domain" description="DUF305" evidence="1">
    <location>
        <begin position="40"/>
        <end position="195"/>
    </location>
</feature>
<reference evidence="2" key="1">
    <citation type="submission" date="2020-07" db="EMBL/GenBank/DDBJ databases">
        <authorList>
            <person name="Pettersson B.M.F."/>
            <person name="Behra P.R.K."/>
            <person name="Ramesh M."/>
            <person name="Das S."/>
            <person name="Dasgupta S."/>
            <person name="Kirsebom L.A."/>
        </authorList>
    </citation>
    <scope>NUCLEOTIDE SEQUENCE</scope>
    <source>
        <strain evidence="2">DSM 44615</strain>
    </source>
</reference>
<protein>
    <submittedName>
        <fullName evidence="2">DUF305 domain-containing protein</fullName>
    </submittedName>
</protein>
<dbReference type="Pfam" id="PF03713">
    <property type="entry name" value="DUF305"/>
    <property type="match status" value="1"/>
</dbReference>
<gene>
    <name evidence="2" type="ORF">H7I41_04050</name>
</gene>
<comment type="caution">
    <text evidence="2">The sequence shown here is derived from an EMBL/GenBank/DDBJ whole genome shotgun (WGS) entry which is preliminary data.</text>
</comment>
<dbReference type="AlphaFoldDB" id="A0A9X3BLN8"/>
<name>A0A9X3BLN8_9MYCO</name>